<dbReference type="Proteomes" id="UP000051063">
    <property type="component" value="Unassembled WGS sequence"/>
</dbReference>
<evidence type="ECO:0000313" key="3">
    <source>
        <dbReference type="Proteomes" id="UP000051063"/>
    </source>
</evidence>
<comment type="caution">
    <text evidence="2">The sequence shown here is derived from an EMBL/GenBank/DDBJ whole genome shotgun (WGS) entry which is preliminary data.</text>
</comment>
<dbReference type="EMBL" id="LJJB01000007">
    <property type="protein sequence ID" value="KQL48742.1"/>
    <property type="molecule type" value="Genomic_DNA"/>
</dbReference>
<evidence type="ECO:0000259" key="1">
    <source>
        <dbReference type="Pfam" id="PF00408"/>
    </source>
</evidence>
<accession>A0ABR5NB12</accession>
<organism evidence="2 3">
    <name type="scientific">Brevibacillus choshinensis</name>
    <dbReference type="NCBI Taxonomy" id="54911"/>
    <lineage>
        <taxon>Bacteria</taxon>
        <taxon>Bacillati</taxon>
        <taxon>Bacillota</taxon>
        <taxon>Bacilli</taxon>
        <taxon>Bacillales</taxon>
        <taxon>Paenibacillaceae</taxon>
        <taxon>Brevibacillus</taxon>
    </lineage>
</organism>
<keyword evidence="3" id="KW-1185">Reference proteome</keyword>
<name>A0ABR5NB12_BRECH</name>
<dbReference type="SUPFAM" id="SSF55957">
    <property type="entry name" value="Phosphoglucomutase, C-terminal domain"/>
    <property type="match status" value="1"/>
</dbReference>
<gene>
    <name evidence="2" type="ORF">AN963_02785</name>
</gene>
<dbReference type="Gene3D" id="3.30.310.50">
    <property type="entry name" value="Alpha-D-phosphohexomutase, C-terminal domain"/>
    <property type="match status" value="1"/>
</dbReference>
<sequence>MAGTHKDVKTGAVVPLALPTPNVIKVHLEDDSWFCVRPSGTEAKLKIYFGVKGHSMEDGQQMLALVKQFVLNYIENT</sequence>
<dbReference type="InterPro" id="IPR005843">
    <property type="entry name" value="A-D-PHexomutase_C"/>
</dbReference>
<feature type="domain" description="Alpha-D-phosphohexomutase C-terminal" evidence="1">
    <location>
        <begin position="20"/>
        <end position="52"/>
    </location>
</feature>
<proteinExistence type="predicted"/>
<protein>
    <recommendedName>
        <fullName evidence="1">Alpha-D-phosphohexomutase C-terminal domain-containing protein</fullName>
    </recommendedName>
</protein>
<evidence type="ECO:0000313" key="2">
    <source>
        <dbReference type="EMBL" id="KQL48742.1"/>
    </source>
</evidence>
<dbReference type="InterPro" id="IPR036900">
    <property type="entry name" value="A-D-PHexomutase_C_sf"/>
</dbReference>
<dbReference type="Pfam" id="PF00408">
    <property type="entry name" value="PGM_PMM_IV"/>
    <property type="match status" value="1"/>
</dbReference>
<reference evidence="2 3" key="1">
    <citation type="submission" date="2015-09" db="EMBL/GenBank/DDBJ databases">
        <title>Genome sequencing project for genomic taxonomy and phylogenomics of Bacillus-like bacteria.</title>
        <authorList>
            <person name="Liu B."/>
            <person name="Wang J."/>
            <person name="Zhu Y."/>
            <person name="Liu G."/>
            <person name="Chen Q."/>
            <person name="Chen Z."/>
            <person name="Lan J."/>
            <person name="Che J."/>
            <person name="Ge C."/>
            <person name="Shi H."/>
            <person name="Pan Z."/>
            <person name="Liu X."/>
        </authorList>
    </citation>
    <scope>NUCLEOTIDE SEQUENCE [LARGE SCALE GENOMIC DNA]</scope>
    <source>
        <strain evidence="2 3">DSM 8552</strain>
    </source>
</reference>